<evidence type="ECO:0000313" key="3">
    <source>
        <dbReference type="Proteomes" id="UP000239663"/>
    </source>
</evidence>
<organism evidence="2 3">
    <name type="scientific">Pradoshia eiseniae</name>
    <dbReference type="NCBI Taxonomy" id="2064768"/>
    <lineage>
        <taxon>Bacteria</taxon>
        <taxon>Bacillati</taxon>
        <taxon>Bacillota</taxon>
        <taxon>Bacilli</taxon>
        <taxon>Bacillales</taxon>
        <taxon>Bacillaceae</taxon>
        <taxon>Pradoshia</taxon>
    </lineage>
</organism>
<dbReference type="EMBL" id="PKOZ01000012">
    <property type="protein sequence ID" value="PQD94236.1"/>
    <property type="molecule type" value="Genomic_DNA"/>
</dbReference>
<accession>A0A2S7MWU8</accession>
<gene>
    <name evidence="2" type="ORF">CYL18_15315</name>
</gene>
<name>A0A2S7MWU8_9BACI</name>
<keyword evidence="1" id="KW-0812">Transmembrane</keyword>
<comment type="caution">
    <text evidence="2">The sequence shown here is derived from an EMBL/GenBank/DDBJ whole genome shotgun (WGS) entry which is preliminary data.</text>
</comment>
<evidence type="ECO:0000256" key="1">
    <source>
        <dbReference type="SAM" id="Phobius"/>
    </source>
</evidence>
<feature type="transmembrane region" description="Helical" evidence="1">
    <location>
        <begin position="5"/>
        <end position="23"/>
    </location>
</feature>
<feature type="transmembrane region" description="Helical" evidence="1">
    <location>
        <begin position="55"/>
        <end position="78"/>
    </location>
</feature>
<keyword evidence="1" id="KW-0472">Membrane</keyword>
<proteinExistence type="predicted"/>
<sequence>MNNNFGKLSLLMVGLSLILSFFLRPEYVGPFLLGFALFSIAGIVFACLSKKWSSIIGGILLNGAALVFFSLLVLGMGIGER</sequence>
<dbReference type="OrthoDB" id="2428753at2"/>
<dbReference type="RefSeq" id="WP_104850404.1">
    <property type="nucleotide sequence ID" value="NZ_PKOZ01000012.1"/>
</dbReference>
<evidence type="ECO:0000313" key="2">
    <source>
        <dbReference type="EMBL" id="PQD94236.1"/>
    </source>
</evidence>
<dbReference type="Proteomes" id="UP000239663">
    <property type="component" value="Unassembled WGS sequence"/>
</dbReference>
<keyword evidence="3" id="KW-1185">Reference proteome</keyword>
<dbReference type="AlphaFoldDB" id="A0A2S7MWU8"/>
<reference evidence="2 3" key="1">
    <citation type="submission" date="2017-12" db="EMBL/GenBank/DDBJ databases">
        <title>Taxonomic description and draft genome of Pradoshia cofamensis Gen. nov., sp. nov., a thermotolerant bacillale isolated from anterior gut of earthworm Eisenia fetida.</title>
        <authorList>
            <person name="Saha T."/>
            <person name="Chakraborty R."/>
        </authorList>
    </citation>
    <scope>NUCLEOTIDE SEQUENCE [LARGE SCALE GENOMIC DNA]</scope>
    <source>
        <strain evidence="2 3">EAG3</strain>
    </source>
</reference>
<protein>
    <submittedName>
        <fullName evidence="2">Uncharacterized protein</fullName>
    </submittedName>
</protein>
<keyword evidence="1" id="KW-1133">Transmembrane helix</keyword>
<feature type="transmembrane region" description="Helical" evidence="1">
    <location>
        <begin position="29"/>
        <end position="48"/>
    </location>
</feature>